<dbReference type="Proteomes" id="UP000638014">
    <property type="component" value="Unassembled WGS sequence"/>
</dbReference>
<dbReference type="PROSITE" id="PS51257">
    <property type="entry name" value="PROKAR_LIPOPROTEIN"/>
    <property type="match status" value="1"/>
</dbReference>
<accession>A0A8J6UGU1</accession>
<dbReference type="RefSeq" id="WP_191145801.1">
    <property type="nucleotide sequence ID" value="NZ_JACXAF010000022.1"/>
</dbReference>
<feature type="signal peptide" evidence="1">
    <location>
        <begin position="1"/>
        <end position="24"/>
    </location>
</feature>
<dbReference type="Pfam" id="PF10670">
    <property type="entry name" value="DUF4198"/>
    <property type="match status" value="1"/>
</dbReference>
<proteinExistence type="predicted"/>
<keyword evidence="3" id="KW-1185">Reference proteome</keyword>
<organism evidence="2 3">
    <name type="scientific">Neiella litorisoli</name>
    <dbReference type="NCBI Taxonomy" id="2771431"/>
    <lineage>
        <taxon>Bacteria</taxon>
        <taxon>Pseudomonadati</taxon>
        <taxon>Pseudomonadota</taxon>
        <taxon>Gammaproteobacteria</taxon>
        <taxon>Alteromonadales</taxon>
        <taxon>Echinimonadaceae</taxon>
        <taxon>Neiella</taxon>
    </lineage>
</organism>
<protein>
    <submittedName>
        <fullName evidence="2">DUF4198 domain-containing protein</fullName>
    </submittedName>
</protein>
<evidence type="ECO:0000313" key="2">
    <source>
        <dbReference type="EMBL" id="MBD1390736.1"/>
    </source>
</evidence>
<name>A0A8J6UGU1_9GAMM</name>
<dbReference type="InterPro" id="IPR019613">
    <property type="entry name" value="DUF4198"/>
</dbReference>
<evidence type="ECO:0000313" key="3">
    <source>
        <dbReference type="Proteomes" id="UP000638014"/>
    </source>
</evidence>
<dbReference type="EMBL" id="JACXAF010000022">
    <property type="protein sequence ID" value="MBD1390736.1"/>
    <property type="molecule type" value="Genomic_DNA"/>
</dbReference>
<dbReference type="AlphaFoldDB" id="A0A8J6UGU1"/>
<keyword evidence="1" id="KW-0732">Signal</keyword>
<sequence length="286" mass="30813">MTMKNHLKAIGLAAGLVTACSAIAHERFMVPTHTQLSGDKAQSVTIIASISNDIFHPDRPLGDSQTGADVGDLVTLFNLLEHQLISPDGKRSNDVRWQAFSRLSVADVAITESGTYRVGLVQPEVHMTTFVKPDGTPSRVFGKGTPLPDGATKVIRRTTQSRVETFVTANEPNLAAVKPVGVGVELAGETHPNDLFAGETANFQLLFNGKPMTTAGEVTVIKAGTRHRNDRNEQALTVGPNGVFTFTPTEAGFYFLSASTMVKVPQPAEVDVKHFSLYLTLEVFPE</sequence>
<evidence type="ECO:0000256" key="1">
    <source>
        <dbReference type="SAM" id="SignalP"/>
    </source>
</evidence>
<gene>
    <name evidence="2" type="ORF">IC617_14995</name>
</gene>
<feature type="chain" id="PRO_5035241328" evidence="1">
    <location>
        <begin position="25"/>
        <end position="286"/>
    </location>
</feature>
<reference evidence="2" key="1">
    <citation type="submission" date="2020-09" db="EMBL/GenBank/DDBJ databases">
        <title>A novel bacterium of genus Neiella, isolated from South China Sea.</title>
        <authorList>
            <person name="Huang H."/>
            <person name="Mo K."/>
            <person name="Hu Y."/>
        </authorList>
    </citation>
    <scope>NUCLEOTIDE SEQUENCE</scope>
    <source>
        <strain evidence="2">HB171785</strain>
    </source>
</reference>
<comment type="caution">
    <text evidence="2">The sequence shown here is derived from an EMBL/GenBank/DDBJ whole genome shotgun (WGS) entry which is preliminary data.</text>
</comment>